<keyword evidence="8" id="KW-1185">Reference proteome</keyword>
<feature type="signal peptide" evidence="5">
    <location>
        <begin position="1"/>
        <end position="21"/>
    </location>
</feature>
<dbReference type="Proteomes" id="UP001642540">
    <property type="component" value="Unassembled WGS sequence"/>
</dbReference>
<accession>A0ABP1PXW6</accession>
<organism evidence="7 8">
    <name type="scientific">Orchesella dallaii</name>
    <dbReference type="NCBI Taxonomy" id="48710"/>
    <lineage>
        <taxon>Eukaryota</taxon>
        <taxon>Metazoa</taxon>
        <taxon>Ecdysozoa</taxon>
        <taxon>Arthropoda</taxon>
        <taxon>Hexapoda</taxon>
        <taxon>Collembola</taxon>
        <taxon>Entomobryomorpha</taxon>
        <taxon>Entomobryoidea</taxon>
        <taxon>Orchesellidae</taxon>
        <taxon>Orchesellinae</taxon>
        <taxon>Orchesella</taxon>
    </lineage>
</organism>
<feature type="chain" id="PRO_5046693325" description="TGF-beta family profile domain-containing protein" evidence="5">
    <location>
        <begin position="22"/>
        <end position="372"/>
    </location>
</feature>
<evidence type="ECO:0000256" key="5">
    <source>
        <dbReference type="SAM" id="SignalP"/>
    </source>
</evidence>
<evidence type="ECO:0000256" key="2">
    <source>
        <dbReference type="ARBA" id="ARBA00006656"/>
    </source>
</evidence>
<dbReference type="CDD" id="cd13756">
    <property type="entry name" value="TGF_beta_BMPs_GDFs"/>
    <property type="match status" value="1"/>
</dbReference>
<dbReference type="PANTHER" id="PTHR11848">
    <property type="entry name" value="TGF-BETA FAMILY"/>
    <property type="match status" value="1"/>
</dbReference>
<evidence type="ECO:0000256" key="1">
    <source>
        <dbReference type="ARBA" id="ARBA00004613"/>
    </source>
</evidence>
<keyword evidence="5" id="KW-0732">Signal</keyword>
<comment type="subcellular location">
    <subcellularLocation>
        <location evidence="1">Secreted</location>
    </subcellularLocation>
</comment>
<dbReference type="SUPFAM" id="SSF57501">
    <property type="entry name" value="Cystine-knot cytokines"/>
    <property type="match status" value="1"/>
</dbReference>
<gene>
    <name evidence="7" type="ORF">ODALV1_LOCUS3746</name>
</gene>
<keyword evidence="3" id="KW-0964">Secreted</keyword>
<evidence type="ECO:0000259" key="6">
    <source>
        <dbReference type="PROSITE" id="PS51362"/>
    </source>
</evidence>
<comment type="caution">
    <text evidence="7">The sequence shown here is derived from an EMBL/GenBank/DDBJ whole genome shotgun (WGS) entry which is preliminary data.</text>
</comment>
<keyword evidence="4" id="KW-0339">Growth factor</keyword>
<dbReference type="InterPro" id="IPR001839">
    <property type="entry name" value="TGF-b_C"/>
</dbReference>
<dbReference type="Pfam" id="PF00019">
    <property type="entry name" value="TGF_beta"/>
    <property type="match status" value="1"/>
</dbReference>
<name>A0ABP1PXW6_9HEXA</name>
<evidence type="ECO:0000256" key="4">
    <source>
        <dbReference type="RuleBase" id="RU000354"/>
    </source>
</evidence>
<protein>
    <recommendedName>
        <fullName evidence="6">TGF-beta family profile domain-containing protein</fullName>
    </recommendedName>
</protein>
<dbReference type="SMART" id="SM00204">
    <property type="entry name" value="TGFB"/>
    <property type="match status" value="1"/>
</dbReference>
<evidence type="ECO:0000256" key="3">
    <source>
        <dbReference type="ARBA" id="ARBA00022525"/>
    </source>
</evidence>
<dbReference type="PROSITE" id="PS51362">
    <property type="entry name" value="TGF_BETA_2"/>
    <property type="match status" value="1"/>
</dbReference>
<proteinExistence type="inferred from homology"/>
<feature type="domain" description="TGF-beta family profile" evidence="6">
    <location>
        <begin position="253"/>
        <end position="371"/>
    </location>
</feature>
<sequence length="372" mass="42864">MKVRVTKFLLILSTLVNLGDAVYSHVSAKDTIWKHRHGRSENKIEKSKPHKYLTMLLSSIGSNPDLNPLIRNDRTGSPNTRDRGQEKNLFFTWMPTEVKETSLNTTTIMFQSFAGPKAFLGDFTGSTIVLTIREDFQYRNETQITMHLCLTNNNLTLIQNDFSKIQSQFIIAEKKFYTFDIYNYIAACLQNDSSQHTMNVNITFEVTSLQAKSQTIDFKNVFDLHEDNPFIMICYHGFLPKETVSTGLKQSSRKTRSVNARPSSQCQRREFIVDIRDIVWPDIIFPQKLDLGICSGTCPTPLFDQYYNMTFHSFLLDSYRMHVMFDVPRNLPHSQCIPITYKPITVLELDEQGVLRGKVERDASVDTCGCRY</sequence>
<dbReference type="InterPro" id="IPR015615">
    <property type="entry name" value="TGF-beta-rel"/>
</dbReference>
<dbReference type="InterPro" id="IPR029034">
    <property type="entry name" value="Cystine-knot_cytokine"/>
</dbReference>
<dbReference type="PANTHER" id="PTHR11848:SF302">
    <property type="entry name" value="TGF-BETA FAMILY PROFILE DOMAIN-CONTAINING PROTEIN"/>
    <property type="match status" value="1"/>
</dbReference>
<reference evidence="7 8" key="1">
    <citation type="submission" date="2024-08" db="EMBL/GenBank/DDBJ databases">
        <authorList>
            <person name="Cucini C."/>
            <person name="Frati F."/>
        </authorList>
    </citation>
    <scope>NUCLEOTIDE SEQUENCE [LARGE SCALE GENOMIC DNA]</scope>
</reference>
<comment type="similarity">
    <text evidence="2 4">Belongs to the TGF-beta family.</text>
</comment>
<evidence type="ECO:0000313" key="8">
    <source>
        <dbReference type="Proteomes" id="UP001642540"/>
    </source>
</evidence>
<evidence type="ECO:0000313" key="7">
    <source>
        <dbReference type="EMBL" id="CAL8077241.1"/>
    </source>
</evidence>
<dbReference type="EMBL" id="CAXLJM020000012">
    <property type="protein sequence ID" value="CAL8077241.1"/>
    <property type="molecule type" value="Genomic_DNA"/>
</dbReference>
<dbReference type="Gene3D" id="2.10.90.10">
    <property type="entry name" value="Cystine-knot cytokines"/>
    <property type="match status" value="1"/>
</dbReference>